<evidence type="ECO:0000256" key="2">
    <source>
        <dbReference type="ARBA" id="ARBA00022840"/>
    </source>
</evidence>
<accession>A0A5J4TWU0</accession>
<keyword evidence="1" id="KW-0547">Nucleotide-binding</keyword>
<dbReference type="SUPFAM" id="SSF52540">
    <property type="entry name" value="P-loop containing nucleoside triphosphate hydrolases"/>
    <property type="match status" value="1"/>
</dbReference>
<dbReference type="GO" id="GO:0005524">
    <property type="term" value="F:ATP binding"/>
    <property type="evidence" value="ECO:0007669"/>
    <property type="project" value="UniProtKB-KW"/>
</dbReference>
<organism evidence="5 6">
    <name type="scientific">Streblomastix strix</name>
    <dbReference type="NCBI Taxonomy" id="222440"/>
    <lineage>
        <taxon>Eukaryota</taxon>
        <taxon>Metamonada</taxon>
        <taxon>Preaxostyla</taxon>
        <taxon>Oxymonadida</taxon>
        <taxon>Streblomastigidae</taxon>
        <taxon>Streblomastix</taxon>
    </lineage>
</organism>
<evidence type="ECO:0000256" key="3">
    <source>
        <dbReference type="SAM" id="Phobius"/>
    </source>
</evidence>
<dbReference type="InterPro" id="IPR029067">
    <property type="entry name" value="CDC48_domain_2-like_sf"/>
</dbReference>
<dbReference type="Gene3D" id="3.40.50.300">
    <property type="entry name" value="P-loop containing nucleotide triphosphate hydrolases"/>
    <property type="match status" value="1"/>
</dbReference>
<reference evidence="5 6" key="1">
    <citation type="submission" date="2019-03" db="EMBL/GenBank/DDBJ databases">
        <title>Single cell metagenomics reveals metabolic interactions within the superorganism composed of flagellate Streblomastix strix and complex community of Bacteroidetes bacteria on its surface.</title>
        <authorList>
            <person name="Treitli S.C."/>
            <person name="Kolisko M."/>
            <person name="Husnik F."/>
            <person name="Keeling P."/>
            <person name="Hampl V."/>
        </authorList>
    </citation>
    <scope>NUCLEOTIDE SEQUENCE [LARGE SCALE GENOMIC DNA]</scope>
    <source>
        <strain evidence="5">ST1C</strain>
    </source>
</reference>
<name>A0A5J4TWU0_9EUKA</name>
<dbReference type="Gene3D" id="3.10.330.10">
    <property type="match status" value="1"/>
</dbReference>
<proteinExistence type="predicted"/>
<evidence type="ECO:0000313" key="5">
    <source>
        <dbReference type="EMBL" id="KAA6362312.1"/>
    </source>
</evidence>
<dbReference type="InterPro" id="IPR027417">
    <property type="entry name" value="P-loop_NTPase"/>
</dbReference>
<dbReference type="Proteomes" id="UP000324800">
    <property type="component" value="Unassembled WGS sequence"/>
</dbReference>
<feature type="transmembrane region" description="Helical" evidence="3">
    <location>
        <begin position="93"/>
        <end position="113"/>
    </location>
</feature>
<protein>
    <submittedName>
        <fullName evidence="5">Putative transitional endoplasmic reticulum ATPase</fullName>
    </submittedName>
</protein>
<keyword evidence="3" id="KW-1133">Transmembrane helix</keyword>
<dbReference type="InterPro" id="IPR050221">
    <property type="entry name" value="26S_Proteasome_ATPase"/>
</dbReference>
<dbReference type="Pfam" id="PF00004">
    <property type="entry name" value="AAA"/>
    <property type="match status" value="1"/>
</dbReference>
<comment type="caution">
    <text evidence="5">The sequence shown here is derived from an EMBL/GenBank/DDBJ whole genome shotgun (WGS) entry which is preliminary data.</text>
</comment>
<dbReference type="InterPro" id="IPR003959">
    <property type="entry name" value="ATPase_AAA_core"/>
</dbReference>
<dbReference type="AlphaFoldDB" id="A0A5J4TWU0"/>
<gene>
    <name evidence="5" type="ORF">EZS28_042161</name>
</gene>
<sequence>MRSVDFKVVKIESAPFCFVVPDNIIHKDGDVQQRKEEGANVGYDDICRCKQKFDLIQEVVGLRFRRPQLFKTVGVKLPRGILLFGPPGTGKYLFGYAVANATGVYFIFISYFWKHTITIKDYEYFKNLFITHTCHMCQSRFNYKNKPTLVRIDNAKAHTKSNVLPCCLYCN</sequence>
<keyword evidence="3" id="KW-0472">Membrane</keyword>
<dbReference type="EMBL" id="SNRW01024368">
    <property type="protein sequence ID" value="KAA6362312.1"/>
    <property type="molecule type" value="Genomic_DNA"/>
</dbReference>
<keyword evidence="2" id="KW-0067">ATP-binding</keyword>
<dbReference type="PANTHER" id="PTHR23073">
    <property type="entry name" value="26S PROTEASOME REGULATORY SUBUNIT"/>
    <property type="match status" value="1"/>
</dbReference>
<dbReference type="SUPFAM" id="SSF54585">
    <property type="entry name" value="Cdc48 domain 2-like"/>
    <property type="match status" value="1"/>
</dbReference>
<keyword evidence="3" id="KW-0812">Transmembrane</keyword>
<evidence type="ECO:0000256" key="1">
    <source>
        <dbReference type="ARBA" id="ARBA00022741"/>
    </source>
</evidence>
<feature type="domain" description="ATPase AAA-type core" evidence="4">
    <location>
        <begin position="81"/>
        <end position="111"/>
    </location>
</feature>
<feature type="non-terminal residue" evidence="5">
    <location>
        <position position="171"/>
    </location>
</feature>
<evidence type="ECO:0000259" key="4">
    <source>
        <dbReference type="Pfam" id="PF00004"/>
    </source>
</evidence>
<dbReference type="GO" id="GO:0016887">
    <property type="term" value="F:ATP hydrolysis activity"/>
    <property type="evidence" value="ECO:0007669"/>
    <property type="project" value="InterPro"/>
</dbReference>
<evidence type="ECO:0000313" key="6">
    <source>
        <dbReference type="Proteomes" id="UP000324800"/>
    </source>
</evidence>